<proteinExistence type="predicted"/>
<dbReference type="RefSeq" id="WP_213556574.1">
    <property type="nucleotide sequence ID" value="NZ_JBFAJM010000002.1"/>
</dbReference>
<evidence type="ECO:0000313" key="2">
    <source>
        <dbReference type="EMBL" id="QVI20465.1"/>
    </source>
</evidence>
<gene>
    <name evidence="2" type="ORF">KHQ06_30570</name>
</gene>
<feature type="signal peptide" evidence="1">
    <location>
        <begin position="1"/>
        <end position="26"/>
    </location>
</feature>
<evidence type="ECO:0000313" key="3">
    <source>
        <dbReference type="Proteomes" id="UP000683310"/>
    </source>
</evidence>
<evidence type="ECO:0000256" key="1">
    <source>
        <dbReference type="SAM" id="SignalP"/>
    </source>
</evidence>
<reference evidence="2 3" key="1">
    <citation type="submission" date="2021-04" db="EMBL/GenBank/DDBJ databases">
        <title>Nocardia tengchongensis.</title>
        <authorList>
            <person name="Zhuang k."/>
            <person name="Ran Y."/>
            <person name="Li W."/>
        </authorList>
    </citation>
    <scope>NUCLEOTIDE SEQUENCE [LARGE SCALE GENOMIC DNA]</scope>
    <source>
        <strain evidence="2 3">CFH S0057</strain>
    </source>
</reference>
<name>A0ABX8CKK7_9NOCA</name>
<dbReference type="GeneID" id="300988786"/>
<protein>
    <recommendedName>
        <fullName evidence="4">Secreted protein</fullName>
    </recommendedName>
</protein>
<keyword evidence="1" id="KW-0732">Signal</keyword>
<dbReference type="Proteomes" id="UP000683310">
    <property type="component" value="Chromosome"/>
</dbReference>
<feature type="chain" id="PRO_5046680589" description="Secreted protein" evidence="1">
    <location>
        <begin position="27"/>
        <end position="148"/>
    </location>
</feature>
<accession>A0ABX8CKK7</accession>
<keyword evidence="3" id="KW-1185">Reference proteome</keyword>
<evidence type="ECO:0008006" key="4">
    <source>
        <dbReference type="Google" id="ProtNLM"/>
    </source>
</evidence>
<sequence length="148" mass="14806">MKMRAFAGMAVAAAAISLVGTGTASADAVNPGDYLIGDTAYFNVGPAQCSIKADGSAGCDIAAGIAKWLNIIPVTDLAIDMAFLPAHPTFGVFGHYGRADANTLPQGNGYGSTITYAGATCSGGGRGAIQCTSKGHSFSFGWSGTTTT</sequence>
<dbReference type="EMBL" id="CP074371">
    <property type="protein sequence ID" value="QVI20465.1"/>
    <property type="molecule type" value="Genomic_DNA"/>
</dbReference>
<organism evidence="2 3">
    <name type="scientific">Nocardia tengchongensis</name>
    <dbReference type="NCBI Taxonomy" id="2055889"/>
    <lineage>
        <taxon>Bacteria</taxon>
        <taxon>Bacillati</taxon>
        <taxon>Actinomycetota</taxon>
        <taxon>Actinomycetes</taxon>
        <taxon>Mycobacteriales</taxon>
        <taxon>Nocardiaceae</taxon>
        <taxon>Nocardia</taxon>
    </lineage>
</organism>